<keyword evidence="9" id="KW-1185">Reference proteome</keyword>
<gene>
    <name evidence="8" type="ORF">KOF26_08780</name>
</gene>
<keyword evidence="4 6" id="KW-1133">Transmembrane helix</keyword>
<feature type="transmembrane region" description="Helical" evidence="6">
    <location>
        <begin position="122"/>
        <end position="146"/>
    </location>
</feature>
<protein>
    <submittedName>
        <fullName evidence="8">Thioredoxin family protein</fullName>
    </submittedName>
</protein>
<comment type="caution">
    <text evidence="8">The sequence shown here is derived from an EMBL/GenBank/DDBJ whole genome shotgun (WGS) entry which is preliminary data.</text>
</comment>
<feature type="transmembrane region" description="Helical" evidence="6">
    <location>
        <begin position="158"/>
        <end position="181"/>
    </location>
</feature>
<organism evidence="8 9">
    <name type="scientific">Sphingomonas quercus</name>
    <dbReference type="NCBI Taxonomy" id="2842451"/>
    <lineage>
        <taxon>Bacteria</taxon>
        <taxon>Pseudomonadati</taxon>
        <taxon>Pseudomonadota</taxon>
        <taxon>Alphaproteobacteria</taxon>
        <taxon>Sphingomonadales</taxon>
        <taxon>Sphingomonadaceae</taxon>
        <taxon>Sphingomonas</taxon>
    </lineage>
</organism>
<dbReference type="PROSITE" id="PS00194">
    <property type="entry name" value="THIOREDOXIN_1"/>
    <property type="match status" value="1"/>
</dbReference>
<dbReference type="InterPro" id="IPR017937">
    <property type="entry name" value="Thioredoxin_CS"/>
</dbReference>
<dbReference type="InterPro" id="IPR013766">
    <property type="entry name" value="Thioredoxin_domain"/>
</dbReference>
<reference evidence="8 9" key="1">
    <citation type="submission" date="2021-06" db="EMBL/GenBank/DDBJ databases">
        <title>Sphingomonas sp. XMGL2, whole genome shotgun sequencing project.</title>
        <authorList>
            <person name="Zhao G."/>
            <person name="Shen L."/>
        </authorList>
    </citation>
    <scope>NUCLEOTIDE SEQUENCE [LARGE SCALE GENOMIC DNA]</scope>
    <source>
        <strain evidence="8 9">XMGL2</strain>
    </source>
</reference>
<dbReference type="EMBL" id="JAHKRT010000004">
    <property type="protein sequence ID" value="MBU3077957.1"/>
    <property type="molecule type" value="Genomic_DNA"/>
</dbReference>
<dbReference type="PANTHER" id="PTHR32234:SF3">
    <property type="entry name" value="SUPPRESSION OF COPPER SENSITIVITY PROTEIN"/>
    <property type="match status" value="1"/>
</dbReference>
<evidence type="ECO:0000256" key="4">
    <source>
        <dbReference type="ARBA" id="ARBA00022989"/>
    </source>
</evidence>
<dbReference type="PROSITE" id="PS51352">
    <property type="entry name" value="THIOREDOXIN_2"/>
    <property type="match status" value="1"/>
</dbReference>
<evidence type="ECO:0000313" key="8">
    <source>
        <dbReference type="EMBL" id="MBU3077957.1"/>
    </source>
</evidence>
<keyword evidence="2 6" id="KW-0812">Transmembrane</keyword>
<evidence type="ECO:0000256" key="2">
    <source>
        <dbReference type="ARBA" id="ARBA00022692"/>
    </source>
</evidence>
<evidence type="ECO:0000259" key="7">
    <source>
        <dbReference type="PROSITE" id="PS51352"/>
    </source>
</evidence>
<evidence type="ECO:0000256" key="5">
    <source>
        <dbReference type="ARBA" id="ARBA00023136"/>
    </source>
</evidence>
<feature type="transmembrane region" description="Helical" evidence="6">
    <location>
        <begin position="258"/>
        <end position="276"/>
    </location>
</feature>
<feature type="transmembrane region" description="Helical" evidence="6">
    <location>
        <begin position="224"/>
        <end position="246"/>
    </location>
</feature>
<dbReference type="Proteomes" id="UP000776276">
    <property type="component" value="Unassembled WGS sequence"/>
</dbReference>
<dbReference type="InterPro" id="IPR035671">
    <property type="entry name" value="DsbD_gamma"/>
</dbReference>
<dbReference type="RefSeq" id="WP_216323342.1">
    <property type="nucleotide sequence ID" value="NZ_JAHKRT010000004.1"/>
</dbReference>
<dbReference type="CDD" id="cd02953">
    <property type="entry name" value="DsbDgamma"/>
    <property type="match status" value="1"/>
</dbReference>
<feature type="transmembrane region" description="Helical" evidence="6">
    <location>
        <begin position="6"/>
        <end position="25"/>
    </location>
</feature>
<comment type="subcellular location">
    <subcellularLocation>
        <location evidence="1">Membrane</location>
        <topology evidence="1">Multi-pass membrane protein</topology>
    </subcellularLocation>
</comment>
<feature type="transmembrane region" description="Helical" evidence="6">
    <location>
        <begin position="46"/>
        <end position="67"/>
    </location>
</feature>
<dbReference type="Pfam" id="PF13899">
    <property type="entry name" value="Thioredoxin_7"/>
    <property type="match status" value="1"/>
</dbReference>
<evidence type="ECO:0000313" key="9">
    <source>
        <dbReference type="Proteomes" id="UP000776276"/>
    </source>
</evidence>
<evidence type="ECO:0000256" key="1">
    <source>
        <dbReference type="ARBA" id="ARBA00004141"/>
    </source>
</evidence>
<evidence type="ECO:0000256" key="6">
    <source>
        <dbReference type="SAM" id="Phobius"/>
    </source>
</evidence>
<proteinExistence type="predicted"/>
<dbReference type="Pfam" id="PF02683">
    <property type="entry name" value="DsbD_TM"/>
    <property type="match status" value="1"/>
</dbReference>
<keyword evidence="3" id="KW-0201">Cytochrome c-type biogenesis</keyword>
<feature type="transmembrane region" description="Helical" evidence="6">
    <location>
        <begin position="87"/>
        <end position="110"/>
    </location>
</feature>
<name>A0ABS6BI15_9SPHN</name>
<sequence length="414" mass="42119">MLLAILSAFLGGVILNLMPCVFPIISLKAFGLVGNGGDPRRLRWEGAAFFAGTLLAMLLLAGTLILLRAGGQAVGWGFQLQSPVVVALLVLVMIAAALNLSGLFEVGIGLQRAGQELDGRDGLAGAALTGALAVVVATPCAGPFMAGALGYALVQPPLAALAVFAALATGVAAPFTLLSFIPALARRLPRPGAWMVTLKQLLAFPMLGAAAWLLWVLAQQTGPAGLALMLGCAVALGLVCWLYGIAQRRGMSGKPARGVTLAAATGLAAIGAAIALPGGALTAGKPAEMATAAPAELHPVAWSPERVAKARAAGRPVFVDFSAAWCLTCQVNEKAVLSTDAFKAAIARSGATYMVADSTNYDPAIEQAMTALGRTGLPLYLVYPARGGAPVVLPQLLAMKDVAAALDAASRRKA</sequence>
<keyword evidence="5 6" id="KW-0472">Membrane</keyword>
<feature type="transmembrane region" description="Helical" evidence="6">
    <location>
        <begin position="201"/>
        <end position="218"/>
    </location>
</feature>
<dbReference type="PANTHER" id="PTHR32234">
    <property type="entry name" value="THIOL:DISULFIDE INTERCHANGE PROTEIN DSBD"/>
    <property type="match status" value="1"/>
</dbReference>
<evidence type="ECO:0000256" key="3">
    <source>
        <dbReference type="ARBA" id="ARBA00022748"/>
    </source>
</evidence>
<feature type="domain" description="Thioredoxin" evidence="7">
    <location>
        <begin position="281"/>
        <end position="411"/>
    </location>
</feature>
<dbReference type="InterPro" id="IPR003834">
    <property type="entry name" value="Cyt_c_assmbl_TM_dom"/>
</dbReference>
<accession>A0ABS6BI15</accession>